<dbReference type="PROSITE" id="PS51318">
    <property type="entry name" value="TAT"/>
    <property type="match status" value="1"/>
</dbReference>
<dbReference type="AlphaFoldDB" id="D2R4G5"/>
<sequence length="427" mass="46550" precursor="true">MLRITSSDRSPQCNGISRRSALKLGTLGLGALGLSSFNLSHLFAAEEAAGIRSSSKAIINIHLGGGPSHQDMFDLKPLAPVEFRGEFNPIPTNVSGIEICEHLPLLAKMADKYAIIRSLVGMFDDHSNFHTNTGYGRNDLRNVGGRPSIGSVVSKILGPSGSGAPAYIAYTDDHEGYLGPTYKAYRPQGGDLKLVGGMTADRLESRTNLLTSLDKIRRDVDSSGQMSALDSFTQRAVGVVTSGKVADALDLEQEDKAVRERYGRDGEVFLRSRRLVEAGVRVVTFDWGGWDTHGDNFNQLRRLLPKLDAGLSSLIQDLHDRGMDKDVTVMMWGEFGRTPRVNSGAGRDHWSRVAMGFMAGGGMKCGQVIGSTTENAEDAKDRPVQLQEVFSTLYHNMGINVDSTRLIDPAGRPQYLTDIRTPIRELI</sequence>
<dbReference type="HOGENOM" id="CLU_035908_0_0_0"/>
<dbReference type="KEGG" id="psl:Psta_0626"/>
<dbReference type="EMBL" id="CP001848">
    <property type="protein sequence ID" value="ADB15313.1"/>
    <property type="molecule type" value="Genomic_DNA"/>
</dbReference>
<accession>D2R4G5</accession>
<dbReference type="PANTHER" id="PTHR43737">
    <property type="entry name" value="BLL7424 PROTEIN"/>
    <property type="match status" value="1"/>
</dbReference>
<dbReference type="SUPFAM" id="SSF53649">
    <property type="entry name" value="Alkaline phosphatase-like"/>
    <property type="match status" value="1"/>
</dbReference>
<evidence type="ECO:0000313" key="2">
    <source>
        <dbReference type="Proteomes" id="UP000001887"/>
    </source>
</evidence>
<dbReference type="Proteomes" id="UP000001887">
    <property type="component" value="Chromosome"/>
</dbReference>
<dbReference type="InterPro" id="IPR017850">
    <property type="entry name" value="Alkaline_phosphatase_core_sf"/>
</dbReference>
<keyword evidence="2" id="KW-1185">Reference proteome</keyword>
<dbReference type="eggNOG" id="COG4102">
    <property type="taxonomic scope" value="Bacteria"/>
</dbReference>
<protein>
    <recommendedName>
        <fullName evidence="3">DUF1501 domain-containing protein</fullName>
    </recommendedName>
</protein>
<name>D2R4G5_PIRSD</name>
<evidence type="ECO:0008006" key="3">
    <source>
        <dbReference type="Google" id="ProtNLM"/>
    </source>
</evidence>
<dbReference type="Pfam" id="PF07394">
    <property type="entry name" value="DUF1501"/>
    <property type="match status" value="1"/>
</dbReference>
<dbReference type="STRING" id="530564.Psta_0626"/>
<dbReference type="InterPro" id="IPR006311">
    <property type="entry name" value="TAT_signal"/>
</dbReference>
<dbReference type="PANTHER" id="PTHR43737:SF1">
    <property type="entry name" value="DUF1501 DOMAIN-CONTAINING PROTEIN"/>
    <property type="match status" value="1"/>
</dbReference>
<gene>
    <name evidence="1" type="ordered locus">Psta_0626</name>
</gene>
<proteinExistence type="predicted"/>
<evidence type="ECO:0000313" key="1">
    <source>
        <dbReference type="EMBL" id="ADB15313.1"/>
    </source>
</evidence>
<dbReference type="InterPro" id="IPR010869">
    <property type="entry name" value="DUF1501"/>
</dbReference>
<dbReference type="OrthoDB" id="249416at2"/>
<reference evidence="1 2" key="1">
    <citation type="journal article" date="2009" name="Stand. Genomic Sci.">
        <title>Complete genome sequence of Pirellula staleyi type strain (ATCC 27377).</title>
        <authorList>
            <person name="Clum A."/>
            <person name="Tindall B.J."/>
            <person name="Sikorski J."/>
            <person name="Ivanova N."/>
            <person name="Mavrommatis K."/>
            <person name="Lucas S."/>
            <person name="Glavina del Rio T."/>
            <person name="Nolan M."/>
            <person name="Chen F."/>
            <person name="Tice H."/>
            <person name="Pitluck S."/>
            <person name="Cheng J.F."/>
            <person name="Chertkov O."/>
            <person name="Brettin T."/>
            <person name="Han C."/>
            <person name="Detter J.C."/>
            <person name="Kuske C."/>
            <person name="Bruce D."/>
            <person name="Goodwin L."/>
            <person name="Ovchinikova G."/>
            <person name="Pati A."/>
            <person name="Mikhailova N."/>
            <person name="Chen A."/>
            <person name="Palaniappan K."/>
            <person name="Land M."/>
            <person name="Hauser L."/>
            <person name="Chang Y.J."/>
            <person name="Jeffries C.D."/>
            <person name="Chain P."/>
            <person name="Rohde M."/>
            <person name="Goker M."/>
            <person name="Bristow J."/>
            <person name="Eisen J.A."/>
            <person name="Markowitz V."/>
            <person name="Hugenholtz P."/>
            <person name="Kyrpides N.C."/>
            <person name="Klenk H.P."/>
            <person name="Lapidus A."/>
        </authorList>
    </citation>
    <scope>NUCLEOTIDE SEQUENCE [LARGE SCALE GENOMIC DNA]</scope>
    <source>
        <strain evidence="2">ATCC 27377 / DSM 6068 / ICPB 4128</strain>
    </source>
</reference>
<organism evidence="1 2">
    <name type="scientific">Pirellula staleyi (strain ATCC 27377 / DSM 6068 / ICPB 4128)</name>
    <name type="common">Pirella staleyi</name>
    <dbReference type="NCBI Taxonomy" id="530564"/>
    <lineage>
        <taxon>Bacteria</taxon>
        <taxon>Pseudomonadati</taxon>
        <taxon>Planctomycetota</taxon>
        <taxon>Planctomycetia</taxon>
        <taxon>Pirellulales</taxon>
        <taxon>Pirellulaceae</taxon>
        <taxon>Pirellula</taxon>
    </lineage>
</organism>